<dbReference type="PANTHER" id="PTHR12905">
    <property type="entry name" value="METALLOPHOSPHOESTERASE"/>
    <property type="match status" value="1"/>
</dbReference>
<evidence type="ECO:0000313" key="3">
    <source>
        <dbReference type="Proteomes" id="UP000660729"/>
    </source>
</evidence>
<keyword evidence="2" id="KW-0456">Lyase</keyword>
<protein>
    <submittedName>
        <fullName evidence="2">Putative rhamnogalacturonate lyase C</fullName>
    </submittedName>
</protein>
<dbReference type="Pfam" id="PF00149">
    <property type="entry name" value="Metallophos"/>
    <property type="match status" value="1"/>
</dbReference>
<proteinExistence type="predicted"/>
<dbReference type="InterPro" id="IPR029052">
    <property type="entry name" value="Metallo-depent_PP-like"/>
</dbReference>
<dbReference type="InterPro" id="IPR004843">
    <property type="entry name" value="Calcineurin-like_PHP"/>
</dbReference>
<evidence type="ECO:0000259" key="1">
    <source>
        <dbReference type="Pfam" id="PF00149"/>
    </source>
</evidence>
<evidence type="ECO:0000313" key="2">
    <source>
        <dbReference type="EMBL" id="KAF7190999.1"/>
    </source>
</evidence>
<name>A0A8H6RHB7_9PEZI</name>
<dbReference type="OrthoDB" id="630188at2759"/>
<gene>
    <name evidence="2" type="ORF">HII31_07691</name>
</gene>
<dbReference type="GO" id="GO:0016829">
    <property type="term" value="F:lyase activity"/>
    <property type="evidence" value="ECO:0007669"/>
    <property type="project" value="UniProtKB-KW"/>
</dbReference>
<dbReference type="SUPFAM" id="SSF56300">
    <property type="entry name" value="Metallo-dependent phosphatases"/>
    <property type="match status" value="1"/>
</dbReference>
<comment type="caution">
    <text evidence="2">The sequence shown here is derived from an EMBL/GenBank/DDBJ whole genome shotgun (WGS) entry which is preliminary data.</text>
</comment>
<feature type="domain" description="Calcineurin-like phosphoesterase" evidence="1">
    <location>
        <begin position="56"/>
        <end position="260"/>
    </location>
</feature>
<dbReference type="CDD" id="cd07379">
    <property type="entry name" value="MPP_239FB"/>
    <property type="match status" value="1"/>
</dbReference>
<dbReference type="PANTHER" id="PTHR12905:SF0">
    <property type="entry name" value="CALCINEURIN-LIKE PHOSPHOESTERASE DOMAIN-CONTAINING PROTEIN"/>
    <property type="match status" value="1"/>
</dbReference>
<dbReference type="GO" id="GO:0016787">
    <property type="term" value="F:hydrolase activity"/>
    <property type="evidence" value="ECO:0007669"/>
    <property type="project" value="InterPro"/>
</dbReference>
<dbReference type="Gene3D" id="3.60.21.10">
    <property type="match status" value="1"/>
</dbReference>
<dbReference type="Proteomes" id="UP000660729">
    <property type="component" value="Unassembled WGS sequence"/>
</dbReference>
<accession>A0A8H6RHB7</accession>
<reference evidence="2" key="1">
    <citation type="submission" date="2020-04" db="EMBL/GenBank/DDBJ databases">
        <title>Draft genome resource of the tomato pathogen Pseudocercospora fuligena.</title>
        <authorList>
            <person name="Zaccaron A."/>
        </authorList>
    </citation>
    <scope>NUCLEOTIDE SEQUENCE</scope>
    <source>
        <strain evidence="2">PF001</strain>
    </source>
</reference>
<dbReference type="InterPro" id="IPR051693">
    <property type="entry name" value="UPF0046_metallophosphoest"/>
</dbReference>
<dbReference type="AlphaFoldDB" id="A0A8H6RHB7"/>
<keyword evidence="3" id="KW-1185">Reference proteome</keyword>
<organism evidence="2 3">
    <name type="scientific">Pseudocercospora fuligena</name>
    <dbReference type="NCBI Taxonomy" id="685502"/>
    <lineage>
        <taxon>Eukaryota</taxon>
        <taxon>Fungi</taxon>
        <taxon>Dikarya</taxon>
        <taxon>Ascomycota</taxon>
        <taxon>Pezizomycotina</taxon>
        <taxon>Dothideomycetes</taxon>
        <taxon>Dothideomycetidae</taxon>
        <taxon>Mycosphaerellales</taxon>
        <taxon>Mycosphaerellaceae</taxon>
        <taxon>Pseudocercospora</taxon>
    </lineage>
</organism>
<sequence length="334" mass="37369">MQKALLSRASPTVSFAWKDLTHNKPLAFDNSQIDKRLQNVLPSHSNILPHPLIPTSFLILSDTHNFVPDPSKSQYPLNNLLSQNQKFDVLLHCGDLTQVGGSASYKKCLNFLSKVNADLKLVIAGNHDLDLDPNIAEDEEEREDHLEAIELMTDTLAKEAGITYLTEGNHSFDLANGATLKIFVSPFTPKVGDWAFGYPREKGEEFWEGKIDKDVDFVMTHGPMKGELDFAHGGSQGCDGLRKEVERVRPLVHCFGHIHEGYGVKVKEWEDERGNDEVEGREVRFRKAGVGDEKQEEVVKLRKGKETLVVNAAIMDKGHPTNAPWLVEVPLRGQ</sequence>
<dbReference type="EMBL" id="JABCIY010000166">
    <property type="protein sequence ID" value="KAF7190999.1"/>
    <property type="molecule type" value="Genomic_DNA"/>
</dbReference>